<name>A0A6J1J847_CUCMA</name>
<feature type="compositionally biased region" description="Basic and acidic residues" evidence="2">
    <location>
        <begin position="128"/>
        <end position="144"/>
    </location>
</feature>
<sequence>MASRRGLGFGFGFNSKPNYIYPASETAATATVNHADSSSADNFFEFDEADIWTSAHTPPLESRKIFPIPNKLPRRSGAAASGEKAVKASSSLPVNIPDWSKILQSDQSKQGRRETEEEDFDYSDDDNNDIRRAPPHEYLARRRGDSLSVHEGIGRTLKGRDLRMVRNAIWEKTGFED</sequence>
<protein>
    <submittedName>
        <fullName evidence="4">Uncharacterized protein LOC111482223</fullName>
    </submittedName>
</protein>
<proteinExistence type="inferred from homology"/>
<dbReference type="InterPro" id="IPR007608">
    <property type="entry name" value="Senescence_reg_S40"/>
</dbReference>
<reference evidence="4" key="1">
    <citation type="submission" date="2025-08" db="UniProtKB">
        <authorList>
            <consortium name="RefSeq"/>
        </authorList>
    </citation>
    <scope>IDENTIFICATION</scope>
    <source>
        <tissue evidence="4">Young leaves</tissue>
    </source>
</reference>
<dbReference type="Pfam" id="PF04520">
    <property type="entry name" value="Senescence_reg"/>
    <property type="match status" value="1"/>
</dbReference>
<comment type="similarity">
    <text evidence="1">Belongs to the senescence regulator S40 family.</text>
</comment>
<feature type="region of interest" description="Disordered" evidence="2">
    <location>
        <begin position="60"/>
        <end position="144"/>
    </location>
</feature>
<dbReference type="GO" id="GO:0010150">
    <property type="term" value="P:leaf senescence"/>
    <property type="evidence" value="ECO:0007669"/>
    <property type="project" value="UniProtKB-ARBA"/>
</dbReference>
<keyword evidence="3" id="KW-1185">Reference proteome</keyword>
<evidence type="ECO:0000256" key="2">
    <source>
        <dbReference type="SAM" id="MobiDB-lite"/>
    </source>
</evidence>
<dbReference type="RefSeq" id="XP_022983679.1">
    <property type="nucleotide sequence ID" value="XM_023127911.1"/>
</dbReference>
<dbReference type="Proteomes" id="UP000504608">
    <property type="component" value="Unplaced"/>
</dbReference>
<dbReference type="OrthoDB" id="1917735at2759"/>
<evidence type="ECO:0000313" key="4">
    <source>
        <dbReference type="RefSeq" id="XP_022983679.1"/>
    </source>
</evidence>
<dbReference type="KEGG" id="cmax:111482223"/>
<accession>A0A6J1J847</accession>
<dbReference type="AlphaFoldDB" id="A0A6J1J847"/>
<evidence type="ECO:0000256" key="1">
    <source>
        <dbReference type="ARBA" id="ARBA00034773"/>
    </source>
</evidence>
<evidence type="ECO:0000313" key="3">
    <source>
        <dbReference type="Proteomes" id="UP000504608"/>
    </source>
</evidence>
<feature type="compositionally biased region" description="Acidic residues" evidence="2">
    <location>
        <begin position="116"/>
        <end position="127"/>
    </location>
</feature>
<dbReference type="GeneID" id="111482223"/>
<dbReference type="PANTHER" id="PTHR46525">
    <property type="entry name" value="EMB|CAB72159.1"/>
    <property type="match status" value="1"/>
</dbReference>
<dbReference type="PANTHER" id="PTHR46525:SF2">
    <property type="entry name" value="EMB|CAB72159.1"/>
    <property type="match status" value="1"/>
</dbReference>
<organism evidence="3 4">
    <name type="scientific">Cucurbita maxima</name>
    <name type="common">Pumpkin</name>
    <name type="synonym">Winter squash</name>
    <dbReference type="NCBI Taxonomy" id="3661"/>
    <lineage>
        <taxon>Eukaryota</taxon>
        <taxon>Viridiplantae</taxon>
        <taxon>Streptophyta</taxon>
        <taxon>Embryophyta</taxon>
        <taxon>Tracheophyta</taxon>
        <taxon>Spermatophyta</taxon>
        <taxon>Magnoliopsida</taxon>
        <taxon>eudicotyledons</taxon>
        <taxon>Gunneridae</taxon>
        <taxon>Pentapetalae</taxon>
        <taxon>rosids</taxon>
        <taxon>fabids</taxon>
        <taxon>Cucurbitales</taxon>
        <taxon>Cucurbitaceae</taxon>
        <taxon>Cucurbiteae</taxon>
        <taxon>Cucurbita</taxon>
    </lineage>
</organism>
<gene>
    <name evidence="4" type="primary">LOC111482223</name>
</gene>